<comment type="caution">
    <text evidence="2">The sequence shown here is derived from an EMBL/GenBank/DDBJ whole genome shotgun (WGS) entry which is preliminary data.</text>
</comment>
<feature type="transmembrane region" description="Helical" evidence="1">
    <location>
        <begin position="164"/>
        <end position="181"/>
    </location>
</feature>
<feature type="transmembrane region" description="Helical" evidence="1">
    <location>
        <begin position="126"/>
        <end position="144"/>
    </location>
</feature>
<evidence type="ECO:0000256" key="1">
    <source>
        <dbReference type="SAM" id="Phobius"/>
    </source>
</evidence>
<accession>A0ABW7CER2</accession>
<dbReference type="RefSeq" id="WP_190355238.1">
    <property type="nucleotide sequence ID" value="NZ_JAZAQF010000078.1"/>
</dbReference>
<feature type="transmembrane region" description="Helical" evidence="1">
    <location>
        <begin position="188"/>
        <end position="208"/>
    </location>
</feature>
<dbReference type="EMBL" id="JAZAQF010000078">
    <property type="protein sequence ID" value="MFG3818585.1"/>
    <property type="molecule type" value="Genomic_DNA"/>
</dbReference>
<feature type="transmembrane region" description="Helical" evidence="1">
    <location>
        <begin position="14"/>
        <end position="36"/>
    </location>
</feature>
<proteinExistence type="predicted"/>
<feature type="transmembrane region" description="Helical" evidence="1">
    <location>
        <begin position="102"/>
        <end position="119"/>
    </location>
</feature>
<keyword evidence="3" id="KW-1185">Reference proteome</keyword>
<keyword evidence="1" id="KW-1133">Transmembrane helix</keyword>
<dbReference type="PANTHER" id="PTHR31303">
    <property type="entry name" value="CTP-DEPENDENT DIACYLGLYCEROL KINASE 1"/>
    <property type="match status" value="1"/>
</dbReference>
<name>A0ABW7CER2_9CYAN</name>
<evidence type="ECO:0000313" key="2">
    <source>
        <dbReference type="EMBL" id="MFG3818585.1"/>
    </source>
</evidence>
<protein>
    <submittedName>
        <fullName evidence="2">SEC59/DGK1/VTE5 family protein</fullName>
    </submittedName>
</protein>
<keyword evidence="1" id="KW-0812">Transmembrane</keyword>
<dbReference type="InterPro" id="IPR037997">
    <property type="entry name" value="Dgk1-like"/>
</dbReference>
<organism evidence="2 3">
    <name type="scientific">Limnothrix redekei LRLZ20PSL1</name>
    <dbReference type="NCBI Taxonomy" id="3112953"/>
    <lineage>
        <taxon>Bacteria</taxon>
        <taxon>Bacillati</taxon>
        <taxon>Cyanobacteriota</taxon>
        <taxon>Cyanophyceae</taxon>
        <taxon>Pseudanabaenales</taxon>
        <taxon>Pseudanabaenaceae</taxon>
        <taxon>Limnothrix</taxon>
    </lineage>
</organism>
<evidence type="ECO:0000313" key="3">
    <source>
        <dbReference type="Proteomes" id="UP001604335"/>
    </source>
</evidence>
<dbReference type="PANTHER" id="PTHR31303:SF1">
    <property type="entry name" value="CTP-DEPENDENT DIACYLGLYCEROL KINASE 1"/>
    <property type="match status" value="1"/>
</dbReference>
<feature type="transmembrane region" description="Helical" evidence="1">
    <location>
        <begin position="57"/>
        <end position="82"/>
    </location>
</feature>
<reference evidence="3" key="1">
    <citation type="journal article" date="2024" name="Algal Res.">
        <title>Biochemical, toxicological and genomic investigation of a high-biomass producing Limnothrix strain isolated from Italian shallow drinking water reservoir.</title>
        <authorList>
            <person name="Simonazzi M."/>
            <person name="Shishido T.K."/>
            <person name="Delbaje E."/>
            <person name="Wahlsten M."/>
            <person name="Fewer D.P."/>
            <person name="Sivonen K."/>
            <person name="Pezzolesi L."/>
            <person name="Pistocchi R."/>
        </authorList>
    </citation>
    <scope>NUCLEOTIDE SEQUENCE [LARGE SCALE GENOMIC DNA]</scope>
    <source>
        <strain evidence="3">LRLZ20PSL1</strain>
    </source>
</reference>
<sequence>MSFLDPHLNLTPSLLGSIALVAAWLGATIFTAEWLYRRQVAGPEVGRKVVHISTGHVLLLAWWLQIPAWVGITASLLAALGAWLSYHLPLLPSVNGVGRRSLGTLFYAISIGLVIALCWPADRPQYAALGILVMAWGDGLAALVGQRFGRHPYQLGGITKSWEGSATMAIVSFLVAASILFSTQGFSWPAGAIALGIAGLATGLEAFSKWGIDNLTVPIASSVIALLGDRLWL</sequence>
<gene>
    <name evidence="2" type="ORF">VPK24_13115</name>
</gene>
<dbReference type="Proteomes" id="UP001604335">
    <property type="component" value="Unassembled WGS sequence"/>
</dbReference>
<keyword evidence="1" id="KW-0472">Membrane</keyword>